<dbReference type="InterPro" id="IPR004117">
    <property type="entry name" value="7tm6_olfct_rcpt"/>
</dbReference>
<feature type="transmembrane region" description="Helical" evidence="12">
    <location>
        <begin position="318"/>
        <end position="340"/>
    </location>
</feature>
<evidence type="ECO:0000256" key="10">
    <source>
        <dbReference type="ARBA" id="ARBA00037946"/>
    </source>
</evidence>
<evidence type="ECO:0000256" key="7">
    <source>
        <dbReference type="ARBA" id="ARBA00023170"/>
    </source>
</evidence>
<dbReference type="GO" id="GO:0007165">
    <property type="term" value="P:signal transduction"/>
    <property type="evidence" value="ECO:0007669"/>
    <property type="project" value="UniProtKB-KW"/>
</dbReference>
<feature type="transmembrane region" description="Helical" evidence="12">
    <location>
        <begin position="293"/>
        <end position="312"/>
    </location>
</feature>
<feature type="transmembrane region" description="Helical" evidence="12">
    <location>
        <begin position="61"/>
        <end position="87"/>
    </location>
</feature>
<feature type="transmembrane region" description="Helical" evidence="12">
    <location>
        <begin position="23"/>
        <end position="49"/>
    </location>
</feature>
<keyword evidence="5 12" id="KW-1133">Transmembrane helix</keyword>
<gene>
    <name evidence="14" type="primary">LOC112458958</name>
</gene>
<keyword evidence="7 12" id="KW-0675">Receptor</keyword>
<keyword evidence="13" id="KW-1185">Reference proteome</keyword>
<dbReference type="GO" id="GO:0004984">
    <property type="term" value="F:olfactory receptor activity"/>
    <property type="evidence" value="ECO:0007669"/>
    <property type="project" value="InterPro"/>
</dbReference>
<feature type="transmembrane region" description="Helical" evidence="12">
    <location>
        <begin position="196"/>
        <end position="219"/>
    </location>
</feature>
<sequence length="415" mass="48203">MDLLQCHVLFTIEIIFFNEYKNLLLLIIASVEMQILSLNFLLYTISGLWRPIEWSSKYSKLLYSVYTFFTIYLLAYFMLAHLLYIIFVIDNVEDFASDPPFFFCSIIILSKVITAVIYRGEIINLVETLQEKPCKACNEDETDIQIKFDRSIRSYTIYYILLCTFSALGGVAAGVLDVLEGQLPYNMWVPWDCTSFLSFWFTSLQNILAVILCTIVNVATETIWLGFCLQTCAQFEILKYRLQNMTKRREEEIFPKSSLNNASRETGILSEHISHHLCIIRLAEMINDVYRQVIFIQFFISILVLCSVVYYLSSHLTFTDFATMIVFTFCMFLQIFFYCWAGNEVMLKSTGLSEVVYHMDWMLMTVSEQKNLLMIMKRSAKPVKLTSSFLVTLSLESYGNLLKASFSAFNVLQQF</sequence>
<evidence type="ECO:0000256" key="11">
    <source>
        <dbReference type="ARBA" id="ARBA00038679"/>
    </source>
</evidence>
<dbReference type="AlphaFoldDB" id="A0A6J1QA74"/>
<keyword evidence="2 12" id="KW-0716">Sensory transduction</keyword>
<keyword evidence="6 12" id="KW-0472">Membrane</keyword>
<dbReference type="PANTHER" id="PTHR21137">
    <property type="entry name" value="ODORANT RECEPTOR"/>
    <property type="match status" value="1"/>
</dbReference>
<proteinExistence type="inferred from homology"/>
<comment type="subunit">
    <text evidence="11">Interacts with Orco. Complexes exist early in the endomembrane system in olfactory sensory neurons (OSNs), coupling these complexes to the conserved ciliary trafficking pathway.</text>
</comment>
<evidence type="ECO:0000256" key="1">
    <source>
        <dbReference type="ARBA" id="ARBA00004141"/>
    </source>
</evidence>
<keyword evidence="3 12" id="KW-0812">Transmembrane</keyword>
<dbReference type="Pfam" id="PF02949">
    <property type="entry name" value="7tm_6"/>
    <property type="match status" value="1"/>
</dbReference>
<keyword evidence="4 12" id="KW-0552">Olfaction</keyword>
<dbReference type="GO" id="GO:0005549">
    <property type="term" value="F:odorant binding"/>
    <property type="evidence" value="ECO:0007669"/>
    <property type="project" value="InterPro"/>
</dbReference>
<evidence type="ECO:0000256" key="6">
    <source>
        <dbReference type="ARBA" id="ARBA00023136"/>
    </source>
</evidence>
<dbReference type="PANTHER" id="PTHR21137:SF37">
    <property type="entry name" value="ODORANT RECEPTOR 46A, ISOFORM B-RELATED"/>
    <property type="match status" value="1"/>
</dbReference>
<evidence type="ECO:0000256" key="2">
    <source>
        <dbReference type="ARBA" id="ARBA00022606"/>
    </source>
</evidence>
<comment type="subcellular location">
    <subcellularLocation>
        <location evidence="12">Cell membrane</location>
        <topology evidence="12">Multi-pass membrane protein</topology>
    </subcellularLocation>
    <subcellularLocation>
        <location evidence="1">Membrane</location>
        <topology evidence="1">Multi-pass membrane protein</topology>
    </subcellularLocation>
</comment>
<feature type="transmembrane region" description="Helical" evidence="12">
    <location>
        <begin position="99"/>
        <end position="118"/>
    </location>
</feature>
<evidence type="ECO:0000313" key="14">
    <source>
        <dbReference type="RefSeq" id="XP_024878578.1"/>
    </source>
</evidence>
<feature type="transmembrane region" description="Helical" evidence="12">
    <location>
        <begin position="157"/>
        <end position="176"/>
    </location>
</feature>
<dbReference type="Proteomes" id="UP000504618">
    <property type="component" value="Unplaced"/>
</dbReference>
<evidence type="ECO:0000256" key="4">
    <source>
        <dbReference type="ARBA" id="ARBA00022725"/>
    </source>
</evidence>
<dbReference type="OrthoDB" id="6597368at2759"/>
<comment type="similarity">
    <text evidence="10">Belongs to the insect chemoreceptor superfamily. Heteromeric odorant receptor channel (TC 1.A.69) family. Or2a subfamily.</text>
</comment>
<dbReference type="GeneID" id="112458958"/>
<name>A0A6J1QA74_9HYME</name>
<protein>
    <recommendedName>
        <fullName evidence="12">Odorant receptor</fullName>
    </recommendedName>
</protein>
<accession>A0A6J1QA74</accession>
<organism evidence="13 14">
    <name type="scientific">Temnothorax curvispinosus</name>
    <dbReference type="NCBI Taxonomy" id="300111"/>
    <lineage>
        <taxon>Eukaryota</taxon>
        <taxon>Metazoa</taxon>
        <taxon>Ecdysozoa</taxon>
        <taxon>Arthropoda</taxon>
        <taxon>Hexapoda</taxon>
        <taxon>Insecta</taxon>
        <taxon>Pterygota</taxon>
        <taxon>Neoptera</taxon>
        <taxon>Endopterygota</taxon>
        <taxon>Hymenoptera</taxon>
        <taxon>Apocrita</taxon>
        <taxon>Aculeata</taxon>
        <taxon>Formicoidea</taxon>
        <taxon>Formicidae</taxon>
        <taxon>Myrmicinae</taxon>
        <taxon>Temnothorax</taxon>
    </lineage>
</organism>
<evidence type="ECO:0000256" key="8">
    <source>
        <dbReference type="ARBA" id="ARBA00023224"/>
    </source>
</evidence>
<evidence type="ECO:0000256" key="3">
    <source>
        <dbReference type="ARBA" id="ARBA00022692"/>
    </source>
</evidence>
<reference evidence="14" key="1">
    <citation type="submission" date="2025-08" db="UniProtKB">
        <authorList>
            <consortium name="RefSeq"/>
        </authorList>
    </citation>
    <scope>IDENTIFICATION</scope>
    <source>
        <tissue evidence="14">Whole body</tissue>
    </source>
</reference>
<evidence type="ECO:0000256" key="9">
    <source>
        <dbReference type="ARBA" id="ARBA00037764"/>
    </source>
</evidence>
<evidence type="ECO:0000256" key="5">
    <source>
        <dbReference type="ARBA" id="ARBA00022989"/>
    </source>
</evidence>
<dbReference type="GO" id="GO:0005886">
    <property type="term" value="C:plasma membrane"/>
    <property type="evidence" value="ECO:0007669"/>
    <property type="project" value="UniProtKB-SubCell"/>
</dbReference>
<evidence type="ECO:0000313" key="13">
    <source>
        <dbReference type="Proteomes" id="UP000504618"/>
    </source>
</evidence>
<evidence type="ECO:0000256" key="12">
    <source>
        <dbReference type="RuleBase" id="RU351113"/>
    </source>
</evidence>
<dbReference type="RefSeq" id="XP_024878578.1">
    <property type="nucleotide sequence ID" value="XM_025022810.1"/>
</dbReference>
<comment type="function">
    <text evidence="9">Odorant receptor which mediates acceptance or avoidance behavior, depending on its substrates. The odorant receptor repertoire encodes a large collection of odor stimuli that vary widely in identity, intensity, and duration. May form a complex with Orco to form odorant-sensing units, providing sensitive and prolonged odorant signaling and calcium permeability.</text>
</comment>
<keyword evidence="8 12" id="KW-0807">Transducer</keyword>